<dbReference type="STRING" id="1344416.A0A139AE35"/>
<dbReference type="Proteomes" id="UP000070544">
    <property type="component" value="Unassembled WGS sequence"/>
</dbReference>
<sequence length="195" mass="21837">MSLFNWDIFDDPFFRDPFADRYPRLPGYIDHRIRSITGAGEDGQPARHVTSGQQAGNGEAAANGHGRQVAKAGQPTSGWLAPWGRDGRAFRVDVSETPKAYLVKADLPGVKKEDIHLTIDNNVLSIKAERKEESEVKDETHHVVERSYGSFQRAFRLPENAVQDQVDAKFDNGVLQLTIGKEEEKKPDAKRIEIN</sequence>
<reference evidence="6 7" key="1">
    <citation type="journal article" date="2015" name="Genome Biol. Evol.">
        <title>Phylogenomic analyses indicate that early fungi evolved digesting cell walls of algal ancestors of land plants.</title>
        <authorList>
            <person name="Chang Y."/>
            <person name="Wang S."/>
            <person name="Sekimoto S."/>
            <person name="Aerts A.L."/>
            <person name="Choi C."/>
            <person name="Clum A."/>
            <person name="LaButti K.M."/>
            <person name="Lindquist E.A."/>
            <person name="Yee Ngan C."/>
            <person name="Ohm R.A."/>
            <person name="Salamov A.A."/>
            <person name="Grigoriev I.V."/>
            <person name="Spatafora J.W."/>
            <person name="Berbee M.L."/>
        </authorList>
    </citation>
    <scope>NUCLEOTIDE SEQUENCE [LARGE SCALE GENOMIC DNA]</scope>
    <source>
        <strain evidence="6 7">JEL478</strain>
    </source>
</reference>
<feature type="domain" description="SHSP" evidence="5">
    <location>
        <begin position="83"/>
        <end position="195"/>
    </location>
</feature>
<dbReference type="AlphaFoldDB" id="A0A139AE35"/>
<evidence type="ECO:0000313" key="6">
    <source>
        <dbReference type="EMBL" id="KXS14929.1"/>
    </source>
</evidence>
<protein>
    <submittedName>
        <fullName evidence="6">HSP20-like chaperone</fullName>
    </submittedName>
</protein>
<dbReference type="SUPFAM" id="SSF49764">
    <property type="entry name" value="HSP20-like chaperones"/>
    <property type="match status" value="1"/>
</dbReference>
<proteinExistence type="inferred from homology"/>
<dbReference type="InterPro" id="IPR031107">
    <property type="entry name" value="Small_HSP"/>
</dbReference>
<feature type="region of interest" description="Disordered" evidence="4">
    <location>
        <begin position="38"/>
        <end position="78"/>
    </location>
</feature>
<feature type="compositionally biased region" description="Low complexity" evidence="4">
    <location>
        <begin position="52"/>
        <end position="64"/>
    </location>
</feature>
<evidence type="ECO:0000256" key="2">
    <source>
        <dbReference type="PROSITE-ProRule" id="PRU00285"/>
    </source>
</evidence>
<dbReference type="OrthoDB" id="1431247at2759"/>
<name>A0A139AE35_GONPJ</name>
<organism evidence="6 7">
    <name type="scientific">Gonapodya prolifera (strain JEL478)</name>
    <name type="common">Monoblepharis prolifera</name>
    <dbReference type="NCBI Taxonomy" id="1344416"/>
    <lineage>
        <taxon>Eukaryota</taxon>
        <taxon>Fungi</taxon>
        <taxon>Fungi incertae sedis</taxon>
        <taxon>Chytridiomycota</taxon>
        <taxon>Chytridiomycota incertae sedis</taxon>
        <taxon>Monoblepharidomycetes</taxon>
        <taxon>Monoblepharidales</taxon>
        <taxon>Gonapodyaceae</taxon>
        <taxon>Gonapodya</taxon>
    </lineage>
</organism>
<dbReference type="CDD" id="cd06464">
    <property type="entry name" value="ACD_sHsps-like"/>
    <property type="match status" value="1"/>
</dbReference>
<dbReference type="InterPro" id="IPR002068">
    <property type="entry name" value="A-crystallin/Hsp20_dom"/>
</dbReference>
<dbReference type="PANTHER" id="PTHR11527">
    <property type="entry name" value="HEAT-SHOCK PROTEIN 20 FAMILY MEMBER"/>
    <property type="match status" value="1"/>
</dbReference>
<comment type="similarity">
    <text evidence="2 3">Belongs to the small heat shock protein (HSP20) family.</text>
</comment>
<dbReference type="Pfam" id="PF00011">
    <property type="entry name" value="HSP20"/>
    <property type="match status" value="1"/>
</dbReference>
<evidence type="ECO:0000256" key="4">
    <source>
        <dbReference type="SAM" id="MobiDB-lite"/>
    </source>
</evidence>
<evidence type="ECO:0000256" key="1">
    <source>
        <dbReference type="ARBA" id="ARBA00023016"/>
    </source>
</evidence>
<dbReference type="PROSITE" id="PS01031">
    <property type="entry name" value="SHSP"/>
    <property type="match status" value="1"/>
</dbReference>
<gene>
    <name evidence="6" type="ORF">M427DRAFT_32664</name>
</gene>
<accession>A0A139AE35</accession>
<dbReference type="Gene3D" id="2.60.40.790">
    <property type="match status" value="1"/>
</dbReference>
<keyword evidence="1" id="KW-0346">Stress response</keyword>
<evidence type="ECO:0000256" key="3">
    <source>
        <dbReference type="RuleBase" id="RU003616"/>
    </source>
</evidence>
<dbReference type="EMBL" id="KQ965765">
    <property type="protein sequence ID" value="KXS14929.1"/>
    <property type="molecule type" value="Genomic_DNA"/>
</dbReference>
<evidence type="ECO:0000313" key="7">
    <source>
        <dbReference type="Proteomes" id="UP000070544"/>
    </source>
</evidence>
<evidence type="ECO:0000259" key="5">
    <source>
        <dbReference type="PROSITE" id="PS01031"/>
    </source>
</evidence>
<keyword evidence="7" id="KW-1185">Reference proteome</keyword>
<dbReference type="InterPro" id="IPR008978">
    <property type="entry name" value="HSP20-like_chaperone"/>
</dbReference>